<dbReference type="InterPro" id="IPR052337">
    <property type="entry name" value="SAT4-like"/>
</dbReference>
<feature type="transmembrane region" description="Helical" evidence="2">
    <location>
        <begin position="172"/>
        <end position="191"/>
    </location>
</feature>
<accession>A0AAD9S8K2</accession>
<keyword evidence="2" id="KW-0472">Membrane</keyword>
<dbReference type="PANTHER" id="PTHR33048">
    <property type="entry name" value="PTH11-LIKE INTEGRAL MEMBRANE PROTEIN (AFU_ORTHOLOGUE AFUA_5G11245)"/>
    <property type="match status" value="1"/>
</dbReference>
<comment type="caution">
    <text evidence="3">The sequence shown here is derived from an EMBL/GenBank/DDBJ whole genome shotgun (WGS) entry which is preliminary data.</text>
</comment>
<name>A0AAD9S8K2_PHOAM</name>
<keyword evidence="2" id="KW-1133">Transmembrane helix</keyword>
<dbReference type="Proteomes" id="UP001265746">
    <property type="component" value="Unassembled WGS sequence"/>
</dbReference>
<keyword evidence="4" id="KW-1185">Reference proteome</keyword>
<dbReference type="EMBL" id="JAUJFL010000007">
    <property type="protein sequence ID" value="KAK2599843.1"/>
    <property type="molecule type" value="Genomic_DNA"/>
</dbReference>
<proteinExistence type="predicted"/>
<evidence type="ECO:0000313" key="3">
    <source>
        <dbReference type="EMBL" id="KAK2599843.1"/>
    </source>
</evidence>
<keyword evidence="2" id="KW-0812">Transmembrane</keyword>
<organism evidence="3 4">
    <name type="scientific">Phomopsis amygdali</name>
    <name type="common">Fusicoccum amygdali</name>
    <dbReference type="NCBI Taxonomy" id="1214568"/>
    <lineage>
        <taxon>Eukaryota</taxon>
        <taxon>Fungi</taxon>
        <taxon>Dikarya</taxon>
        <taxon>Ascomycota</taxon>
        <taxon>Pezizomycotina</taxon>
        <taxon>Sordariomycetes</taxon>
        <taxon>Sordariomycetidae</taxon>
        <taxon>Diaporthales</taxon>
        <taxon>Diaporthaceae</taxon>
        <taxon>Diaporthe</taxon>
    </lineage>
</organism>
<dbReference type="AlphaFoldDB" id="A0AAD9S8K2"/>
<gene>
    <name evidence="3" type="ORF">N8I77_011565</name>
</gene>
<evidence type="ECO:0000313" key="4">
    <source>
        <dbReference type="Proteomes" id="UP001265746"/>
    </source>
</evidence>
<dbReference type="PANTHER" id="PTHR33048:SF47">
    <property type="entry name" value="INTEGRAL MEMBRANE PROTEIN-RELATED"/>
    <property type="match status" value="1"/>
</dbReference>
<feature type="region of interest" description="Disordered" evidence="1">
    <location>
        <begin position="290"/>
        <end position="313"/>
    </location>
</feature>
<sequence length="313" mass="35839">MDIGSGVNGISPTAFNALTWIFFVVCTIAFIARAYIRYVCFHRLLAEDYLMLLALAMHNSQAVLAQIYANQKAFVAVGICINLSMIGILIVKINFLLFFRRIGANIGERFNVMCPVEYIFYSGTCTSTEGLRKTMIQIVFSAVQDALSDFLIIGFPVSILWKSGIGLRKKRILTFLFGLVSFTIFHMVLVLHRVQRRHTHSLLFVNRDQKAFDRIQESQRREALQKSVVRRRWQNQVCNLHDSVIDRCRELEESDWIDTRADILAIDVPSGLMMIDFNKDNSWTRAAPITTTEDPMNSESIRRSISTQSLLRN</sequence>
<evidence type="ECO:0000256" key="2">
    <source>
        <dbReference type="SAM" id="Phobius"/>
    </source>
</evidence>
<protein>
    <recommendedName>
        <fullName evidence="5">Integral membrane protein</fullName>
    </recommendedName>
</protein>
<reference evidence="3" key="1">
    <citation type="submission" date="2023-06" db="EMBL/GenBank/DDBJ databases">
        <authorList>
            <person name="Noh H."/>
        </authorList>
    </citation>
    <scope>NUCLEOTIDE SEQUENCE</scope>
    <source>
        <strain evidence="3">DUCC20226</strain>
    </source>
</reference>
<evidence type="ECO:0008006" key="5">
    <source>
        <dbReference type="Google" id="ProtNLM"/>
    </source>
</evidence>
<evidence type="ECO:0000256" key="1">
    <source>
        <dbReference type="SAM" id="MobiDB-lite"/>
    </source>
</evidence>
<feature type="transmembrane region" description="Helical" evidence="2">
    <location>
        <begin position="17"/>
        <end position="36"/>
    </location>
</feature>
<feature type="transmembrane region" description="Helical" evidence="2">
    <location>
        <begin position="74"/>
        <end position="99"/>
    </location>
</feature>